<comment type="caution">
    <text evidence="2">The sequence shown here is derived from an EMBL/GenBank/DDBJ whole genome shotgun (WGS) entry which is preliminary data.</text>
</comment>
<feature type="region of interest" description="Disordered" evidence="1">
    <location>
        <begin position="56"/>
        <end position="79"/>
    </location>
</feature>
<protein>
    <submittedName>
        <fullName evidence="2">Uncharacterized protein</fullName>
    </submittedName>
</protein>
<keyword evidence="3" id="KW-1185">Reference proteome</keyword>
<proteinExistence type="predicted"/>
<accession>A0A9W7DSE3</accession>
<sequence length="418" mass="45279">MGNNALKGTIIHVEDENCTAGGTVSGNITTPTTIDVPSLLKSGSKVTITLTCKEKTQVTHTDDNSSTSVPRSERTNRSERTLFKKTSVVTSSGRFEVGIPSFCPATFVHCGRGGSCSVLTSLQVSLTSPTGSTSKSKQRQIHVTPIQTATSGASVAKPQVRHVKMLCCINKGNLVAGSRVEPTVVGGGEEVKVQYCMRNRSAEVVKEVRVAVKESEMREIYKELVGGKSPVVKLRVKNASYGYNGGLVEVGHYVNIEYVTGMFVGNVKERVEIRVKASEEGMEQEDSSSTFSDMMDALSRSYADLDVVKNYASSSSPGLSFVSVMTPSQYASAVDACDNEWDKAAAAAALADKIEDFTCEHVAECAARMREGNTRQDVVNINVRKCKDFEDNWSEVWDTLDDFDRIVCEAKCNPEVGD</sequence>
<evidence type="ECO:0000313" key="2">
    <source>
        <dbReference type="EMBL" id="GMH52535.1"/>
    </source>
</evidence>
<organism evidence="2 3">
    <name type="scientific">Triparma retinervis</name>
    <dbReference type="NCBI Taxonomy" id="2557542"/>
    <lineage>
        <taxon>Eukaryota</taxon>
        <taxon>Sar</taxon>
        <taxon>Stramenopiles</taxon>
        <taxon>Ochrophyta</taxon>
        <taxon>Bolidophyceae</taxon>
        <taxon>Parmales</taxon>
        <taxon>Triparmaceae</taxon>
        <taxon>Triparma</taxon>
    </lineage>
</organism>
<evidence type="ECO:0000256" key="1">
    <source>
        <dbReference type="SAM" id="MobiDB-lite"/>
    </source>
</evidence>
<reference evidence="2" key="1">
    <citation type="submission" date="2022-07" db="EMBL/GenBank/DDBJ databases">
        <title>Genome analysis of Parmales, a sister group of diatoms, reveals the evolutionary specialization of diatoms from phago-mixotrophs to photoautotrophs.</title>
        <authorList>
            <person name="Ban H."/>
            <person name="Sato S."/>
            <person name="Yoshikawa S."/>
            <person name="Kazumasa Y."/>
            <person name="Nakamura Y."/>
            <person name="Ichinomiya M."/>
            <person name="Saitoh K."/>
            <person name="Sato N."/>
            <person name="Blanc-Mathieu R."/>
            <person name="Endo H."/>
            <person name="Kuwata A."/>
            <person name="Ogata H."/>
        </authorList>
    </citation>
    <scope>NUCLEOTIDE SEQUENCE</scope>
</reference>
<name>A0A9W7DSE3_9STRA</name>
<gene>
    <name evidence="2" type="ORF">TrRE_jg5372</name>
</gene>
<dbReference type="OrthoDB" id="10550697at2759"/>
<dbReference type="Proteomes" id="UP001165082">
    <property type="component" value="Unassembled WGS sequence"/>
</dbReference>
<evidence type="ECO:0000313" key="3">
    <source>
        <dbReference type="Proteomes" id="UP001165082"/>
    </source>
</evidence>
<dbReference type="EMBL" id="BRXZ01000741">
    <property type="protein sequence ID" value="GMH52535.1"/>
    <property type="molecule type" value="Genomic_DNA"/>
</dbReference>
<dbReference type="AlphaFoldDB" id="A0A9W7DSE3"/>